<sequence>MIWRGGARAGIFGILCLALALTSTLPVMDVRAQQASETAAPAAGDASAAPAAETGQPQAADQAATEQPALDPFFQDMKDQLDGFSRSLSTVAATVAEDTPGTDTLVRLQTEVDQVQAGLAKILSSISIRLTEVRAQLLELGTAPGPGETPEPAVTTEERNKLLAQRSEINALSDQAQKLSALAEKTSADISHLRRVQFTEMLFAHTDLVQLFSSDFSRLVRGEITAFKVSYGGWLNYIWNAKRLQFLAALFLSLLAAVFSYRISSRLLDRTKLDLQEQEPDYVARLLASFWTTMIPSLALLAFLAVSYVLFVGLNIFLPDVERFVRAAYVSAAVVIFVFLLSRNVLTPGRPQWRLVPISNSAARNLTLAFTALAVINWADILFGVLNDTLDADLRLEVARSLITSVMIGTILIAVSFIRPRAPLGGATAQKRSIRTLFPSAIAVMTRLVGVFIVVAALIGYVALSRFAANQVVLTGGVLITMYIGILLGQAVSQPGSFARTGYGKHVVSRFGVSSVRSDQISLVLGLVTYAATFLIGVPMILISWGVRWEEIKLWAGKHLTSVTVGSITISLGGILIGVLLFVGGYLGTRWFQGWFDNNVLLRSKADSGVRNSVKTGISYLGIVLASLLAISAAGVNLSSLALVASALSIGIGFGLQTIVSNFVSGLILLAERPFKVGDWIVSGTTEGFVKRISVRATEIETFQRQSIIVPNSELINASVGNWMHHNQMGRSEVAVGVSYDSDPRTVMNILMEIGTTHPLVLQNPEPMVIFVGFGESTLDFELRVYLADVFNGITVRNDIRVAIFERFRDEGITIPYPQRDLHIIPQKERHDELANSIRKQMRKTATAPVETTETTTPSYDHPDAGNDDSGER</sequence>
<feature type="transmembrane region" description="Helical" evidence="8">
    <location>
        <begin position="565"/>
        <end position="587"/>
    </location>
</feature>
<keyword evidence="6 8" id="KW-0472">Membrane</keyword>
<dbReference type="PANTHER" id="PTHR30347">
    <property type="entry name" value="POTASSIUM CHANNEL RELATED"/>
    <property type="match status" value="1"/>
</dbReference>
<feature type="transmembrane region" description="Helical" evidence="8">
    <location>
        <begin position="523"/>
        <end position="545"/>
    </location>
</feature>
<dbReference type="Gene3D" id="1.10.287.1260">
    <property type="match status" value="1"/>
</dbReference>
<evidence type="ECO:0000256" key="5">
    <source>
        <dbReference type="ARBA" id="ARBA00022989"/>
    </source>
</evidence>
<gene>
    <name evidence="11" type="primary">kefA</name>
    <name evidence="11" type="ORF">Mame_04002</name>
</gene>
<evidence type="ECO:0000259" key="10">
    <source>
        <dbReference type="Pfam" id="PF21082"/>
    </source>
</evidence>
<evidence type="ECO:0000256" key="1">
    <source>
        <dbReference type="ARBA" id="ARBA00004651"/>
    </source>
</evidence>
<dbReference type="Gene3D" id="3.30.70.100">
    <property type="match status" value="1"/>
</dbReference>
<dbReference type="InterPro" id="IPR011014">
    <property type="entry name" value="MscS_channel_TM-2"/>
</dbReference>
<dbReference type="OrthoDB" id="9799209at2"/>
<feature type="region of interest" description="Disordered" evidence="7">
    <location>
        <begin position="838"/>
        <end position="873"/>
    </location>
</feature>
<reference evidence="11 12" key="1">
    <citation type="submission" date="2017-03" db="EMBL/GenBank/DDBJ databases">
        <title>Foreign affairs: Plasmid Transfer between Roseobacters and Rhizobia.</title>
        <authorList>
            <person name="Bartling P."/>
            <person name="Bunk B."/>
            <person name="Overmann J."/>
            <person name="Brinkmann H."/>
            <person name="Petersen J."/>
        </authorList>
    </citation>
    <scope>NUCLEOTIDE SEQUENCE [LARGE SCALE GENOMIC DNA]</scope>
    <source>
        <strain evidence="11 12">MACL11</strain>
    </source>
</reference>
<dbReference type="SUPFAM" id="SSF82861">
    <property type="entry name" value="Mechanosensitive channel protein MscS (YggB), transmembrane region"/>
    <property type="match status" value="1"/>
</dbReference>
<feature type="transmembrane region" description="Helical" evidence="8">
    <location>
        <begin position="618"/>
        <end position="636"/>
    </location>
</feature>
<feature type="transmembrane region" description="Helical" evidence="8">
    <location>
        <begin position="324"/>
        <end position="346"/>
    </location>
</feature>
<dbReference type="GO" id="GO:0008381">
    <property type="term" value="F:mechanosensitive monoatomic ion channel activity"/>
    <property type="evidence" value="ECO:0007669"/>
    <property type="project" value="UniProtKB-ARBA"/>
</dbReference>
<organism evidence="11 12">
    <name type="scientific">Martelella mediterranea DSM 17316</name>
    <dbReference type="NCBI Taxonomy" id="1122214"/>
    <lineage>
        <taxon>Bacteria</taxon>
        <taxon>Pseudomonadati</taxon>
        <taxon>Pseudomonadota</taxon>
        <taxon>Alphaproteobacteria</taxon>
        <taxon>Hyphomicrobiales</taxon>
        <taxon>Aurantimonadaceae</taxon>
        <taxon>Martelella</taxon>
    </lineage>
</organism>
<evidence type="ECO:0000259" key="9">
    <source>
        <dbReference type="Pfam" id="PF00924"/>
    </source>
</evidence>
<comment type="similarity">
    <text evidence="2">Belongs to the MscS (TC 1.A.23) family.</text>
</comment>
<dbReference type="GO" id="GO:0005886">
    <property type="term" value="C:plasma membrane"/>
    <property type="evidence" value="ECO:0007669"/>
    <property type="project" value="UniProtKB-SubCell"/>
</dbReference>
<evidence type="ECO:0000313" key="11">
    <source>
        <dbReference type="EMBL" id="AQZ53302.1"/>
    </source>
</evidence>
<dbReference type="InterPro" id="IPR006686">
    <property type="entry name" value="MscS_channel_CS"/>
</dbReference>
<feature type="transmembrane region" description="Helical" evidence="8">
    <location>
        <begin position="642"/>
        <end position="670"/>
    </location>
</feature>
<evidence type="ECO:0000256" key="6">
    <source>
        <dbReference type="ARBA" id="ARBA00023136"/>
    </source>
</evidence>
<feature type="domain" description="Mechanosensitive ion channel MscS C-terminal" evidence="10">
    <location>
        <begin position="733"/>
        <end position="815"/>
    </location>
</feature>
<feature type="compositionally biased region" description="Low complexity" evidence="7">
    <location>
        <begin position="38"/>
        <end position="55"/>
    </location>
</feature>
<evidence type="ECO:0000256" key="2">
    <source>
        <dbReference type="ARBA" id="ARBA00008017"/>
    </source>
</evidence>
<dbReference type="SUPFAM" id="SSF50182">
    <property type="entry name" value="Sm-like ribonucleoproteins"/>
    <property type="match status" value="1"/>
</dbReference>
<protein>
    <submittedName>
        <fullName evidence="11">Potassium efflux system KefA</fullName>
    </submittedName>
</protein>
<evidence type="ECO:0000256" key="4">
    <source>
        <dbReference type="ARBA" id="ARBA00022692"/>
    </source>
</evidence>
<dbReference type="Proteomes" id="UP000191135">
    <property type="component" value="Chromosome"/>
</dbReference>
<feature type="transmembrane region" description="Helical" evidence="8">
    <location>
        <begin position="398"/>
        <end position="418"/>
    </location>
</feature>
<feature type="compositionally biased region" description="Low complexity" evidence="7">
    <location>
        <begin position="845"/>
        <end position="858"/>
    </location>
</feature>
<dbReference type="InterPro" id="IPR010920">
    <property type="entry name" value="LSM_dom_sf"/>
</dbReference>
<dbReference type="RefSeq" id="WP_018065633.1">
    <property type="nucleotide sequence ID" value="NZ_AQWH01000014.1"/>
</dbReference>
<dbReference type="InterPro" id="IPR052702">
    <property type="entry name" value="MscS-like_channel"/>
</dbReference>
<dbReference type="PANTHER" id="PTHR30347:SF1">
    <property type="entry name" value="MECHANOSENSITIVE CHANNEL MSCK"/>
    <property type="match status" value="1"/>
</dbReference>
<dbReference type="STRING" id="1122214.Mame_04002"/>
<keyword evidence="3" id="KW-1003">Cell membrane</keyword>
<name>A0A1U9Z6U4_9HYPH</name>
<keyword evidence="12" id="KW-1185">Reference proteome</keyword>
<keyword evidence="4 8" id="KW-0812">Transmembrane</keyword>
<keyword evidence="5 8" id="KW-1133">Transmembrane helix</keyword>
<evidence type="ECO:0000256" key="3">
    <source>
        <dbReference type="ARBA" id="ARBA00022475"/>
    </source>
</evidence>
<feature type="transmembrane region" description="Helical" evidence="8">
    <location>
        <begin position="298"/>
        <end position="318"/>
    </location>
</feature>
<evidence type="ECO:0000256" key="7">
    <source>
        <dbReference type="SAM" id="MobiDB-lite"/>
    </source>
</evidence>
<feature type="transmembrane region" description="Helical" evidence="8">
    <location>
        <begin position="468"/>
        <end position="488"/>
    </location>
</feature>
<feature type="transmembrane region" description="Helical" evidence="8">
    <location>
        <begin position="366"/>
        <end position="386"/>
    </location>
</feature>
<comment type="subcellular location">
    <subcellularLocation>
        <location evidence="1">Cell membrane</location>
        <topology evidence="1">Multi-pass membrane protein</topology>
    </subcellularLocation>
</comment>
<proteinExistence type="inferred from homology"/>
<dbReference type="AlphaFoldDB" id="A0A1U9Z6U4"/>
<dbReference type="InterPro" id="IPR023408">
    <property type="entry name" value="MscS_beta-dom_sf"/>
</dbReference>
<feature type="transmembrane region" description="Helical" evidence="8">
    <location>
        <begin position="438"/>
        <end position="462"/>
    </location>
</feature>
<dbReference type="Pfam" id="PF00924">
    <property type="entry name" value="MS_channel_2nd"/>
    <property type="match status" value="1"/>
</dbReference>
<dbReference type="PROSITE" id="PS01246">
    <property type="entry name" value="UPF0003"/>
    <property type="match status" value="1"/>
</dbReference>
<dbReference type="eggNOG" id="COG3264">
    <property type="taxonomic scope" value="Bacteria"/>
</dbReference>
<evidence type="ECO:0000256" key="8">
    <source>
        <dbReference type="SAM" id="Phobius"/>
    </source>
</evidence>
<dbReference type="InterPro" id="IPR011066">
    <property type="entry name" value="MscS_channel_C_sf"/>
</dbReference>
<dbReference type="InterPro" id="IPR006685">
    <property type="entry name" value="MscS_channel_2nd"/>
</dbReference>
<feature type="compositionally biased region" description="Basic and acidic residues" evidence="7">
    <location>
        <begin position="861"/>
        <end position="873"/>
    </location>
</feature>
<dbReference type="InterPro" id="IPR049278">
    <property type="entry name" value="MS_channel_C"/>
</dbReference>
<dbReference type="KEGG" id="mmed:Mame_04002"/>
<feature type="domain" description="Mechanosensitive ion channel MscS" evidence="9">
    <location>
        <begin position="658"/>
        <end position="724"/>
    </location>
</feature>
<feature type="transmembrane region" description="Helical" evidence="8">
    <location>
        <begin position="244"/>
        <end position="263"/>
    </location>
</feature>
<dbReference type="Gene3D" id="2.30.30.60">
    <property type="match status" value="1"/>
</dbReference>
<accession>A0A1U9Z6U4</accession>
<dbReference type="EMBL" id="CP020330">
    <property type="protein sequence ID" value="AQZ53302.1"/>
    <property type="molecule type" value="Genomic_DNA"/>
</dbReference>
<dbReference type="SUPFAM" id="SSF82689">
    <property type="entry name" value="Mechanosensitive channel protein MscS (YggB), C-terminal domain"/>
    <property type="match status" value="1"/>
</dbReference>
<evidence type="ECO:0000313" key="12">
    <source>
        <dbReference type="Proteomes" id="UP000191135"/>
    </source>
</evidence>
<dbReference type="Pfam" id="PF21082">
    <property type="entry name" value="MS_channel_3rd"/>
    <property type="match status" value="1"/>
</dbReference>
<feature type="region of interest" description="Disordered" evidence="7">
    <location>
        <begin position="38"/>
        <end position="65"/>
    </location>
</feature>